<sequence>MFGDNNVVISNLTEMLMMACPLEPSLSRSRCGCGGGWEFGECDEGSYGGIET</sequence>
<keyword evidence="2" id="KW-1185">Reference proteome</keyword>
<organism evidence="1 2">
    <name type="scientific">Trifolium subterraneum</name>
    <name type="common">Subterranean clover</name>
    <dbReference type="NCBI Taxonomy" id="3900"/>
    <lineage>
        <taxon>Eukaryota</taxon>
        <taxon>Viridiplantae</taxon>
        <taxon>Streptophyta</taxon>
        <taxon>Embryophyta</taxon>
        <taxon>Tracheophyta</taxon>
        <taxon>Spermatophyta</taxon>
        <taxon>Magnoliopsida</taxon>
        <taxon>eudicotyledons</taxon>
        <taxon>Gunneridae</taxon>
        <taxon>Pentapetalae</taxon>
        <taxon>rosids</taxon>
        <taxon>fabids</taxon>
        <taxon>Fabales</taxon>
        <taxon>Fabaceae</taxon>
        <taxon>Papilionoideae</taxon>
        <taxon>50 kb inversion clade</taxon>
        <taxon>NPAAA clade</taxon>
        <taxon>Hologalegina</taxon>
        <taxon>IRL clade</taxon>
        <taxon>Trifolieae</taxon>
        <taxon>Trifolium</taxon>
    </lineage>
</organism>
<evidence type="ECO:0000313" key="2">
    <source>
        <dbReference type="Proteomes" id="UP000242715"/>
    </source>
</evidence>
<accession>A0A2Z6LN51</accession>
<name>A0A2Z6LN51_TRISU</name>
<evidence type="ECO:0000313" key="1">
    <source>
        <dbReference type="EMBL" id="GAU19502.1"/>
    </source>
</evidence>
<dbReference type="EMBL" id="DF973198">
    <property type="protein sequence ID" value="GAU19502.1"/>
    <property type="molecule type" value="Genomic_DNA"/>
</dbReference>
<dbReference type="Proteomes" id="UP000242715">
    <property type="component" value="Unassembled WGS sequence"/>
</dbReference>
<reference evidence="2" key="1">
    <citation type="journal article" date="2017" name="Front. Plant Sci.">
        <title>Climate Clever Clovers: New Paradigm to Reduce the Environmental Footprint of Ruminants by Breeding Low Methanogenic Forages Utilizing Haplotype Variation.</title>
        <authorList>
            <person name="Kaur P."/>
            <person name="Appels R."/>
            <person name="Bayer P.E."/>
            <person name="Keeble-Gagnere G."/>
            <person name="Wang J."/>
            <person name="Hirakawa H."/>
            <person name="Shirasawa K."/>
            <person name="Vercoe P."/>
            <person name="Stefanova K."/>
            <person name="Durmic Z."/>
            <person name="Nichols P."/>
            <person name="Revell C."/>
            <person name="Isobe S.N."/>
            <person name="Edwards D."/>
            <person name="Erskine W."/>
        </authorList>
    </citation>
    <scope>NUCLEOTIDE SEQUENCE [LARGE SCALE GENOMIC DNA]</scope>
    <source>
        <strain evidence="2">cv. Daliak</strain>
    </source>
</reference>
<gene>
    <name evidence="1" type="ORF">TSUD_77460</name>
</gene>
<protein>
    <submittedName>
        <fullName evidence="1">Uncharacterized protein</fullName>
    </submittedName>
</protein>
<dbReference type="AlphaFoldDB" id="A0A2Z6LN51"/>
<proteinExistence type="predicted"/>